<dbReference type="EMBL" id="CM045759">
    <property type="protein sequence ID" value="KAI8018709.1"/>
    <property type="molecule type" value="Genomic_DNA"/>
</dbReference>
<name>A0ACC0I026_9ERIC</name>
<sequence>MWDLINSLLLSTKVCNTSSIIDTVVNSFFSSGGLLLNKARDWLFHDRSSNGQDLWDRANELYKEGRVSKFVHRKLIPSVVLDQVQLCIHIGVMYTEYDPELRPTMGRVYSMLSKNHSSSSTLVEEPMRDGSSSASASSTARNSDYLMARQFPFFGPATYVPPVHAMWAEMDRFLEVDGINPCSVVLREPNKHLSYTGYRDKVTPPEVIIICSNDDKDDDKLDGYLDDSSTSINIFGSDASGGDDGTSGVSIPLPFGMVASAA</sequence>
<evidence type="ECO:0000313" key="1">
    <source>
        <dbReference type="EMBL" id="KAI8018709.1"/>
    </source>
</evidence>
<reference evidence="1 2" key="1">
    <citation type="journal article" date="2022" name="Plant J.">
        <title>Chromosome-level genome of Camellia lanceoleosa provides a valuable resource for understanding genome evolution and self-incompatibility.</title>
        <authorList>
            <person name="Gong W."/>
            <person name="Xiao S."/>
            <person name="Wang L."/>
            <person name="Liao Z."/>
            <person name="Chang Y."/>
            <person name="Mo W."/>
            <person name="Hu G."/>
            <person name="Li W."/>
            <person name="Zhao G."/>
            <person name="Zhu H."/>
            <person name="Hu X."/>
            <person name="Ji K."/>
            <person name="Xiang X."/>
            <person name="Song Q."/>
            <person name="Yuan D."/>
            <person name="Jin S."/>
            <person name="Zhang L."/>
        </authorList>
    </citation>
    <scope>NUCLEOTIDE SEQUENCE [LARGE SCALE GENOMIC DNA]</scope>
    <source>
        <strain evidence="1">SQ_2022a</strain>
    </source>
</reference>
<proteinExistence type="predicted"/>
<protein>
    <submittedName>
        <fullName evidence="1">Uncharacterized protein</fullName>
    </submittedName>
</protein>
<evidence type="ECO:0000313" key="2">
    <source>
        <dbReference type="Proteomes" id="UP001060215"/>
    </source>
</evidence>
<accession>A0ACC0I026</accession>
<gene>
    <name evidence="1" type="ORF">LOK49_LG04G01265</name>
</gene>
<comment type="caution">
    <text evidence="1">The sequence shown here is derived from an EMBL/GenBank/DDBJ whole genome shotgun (WGS) entry which is preliminary data.</text>
</comment>
<dbReference type="Proteomes" id="UP001060215">
    <property type="component" value="Chromosome 2"/>
</dbReference>
<organism evidence="1 2">
    <name type="scientific">Camellia lanceoleosa</name>
    <dbReference type="NCBI Taxonomy" id="1840588"/>
    <lineage>
        <taxon>Eukaryota</taxon>
        <taxon>Viridiplantae</taxon>
        <taxon>Streptophyta</taxon>
        <taxon>Embryophyta</taxon>
        <taxon>Tracheophyta</taxon>
        <taxon>Spermatophyta</taxon>
        <taxon>Magnoliopsida</taxon>
        <taxon>eudicotyledons</taxon>
        <taxon>Gunneridae</taxon>
        <taxon>Pentapetalae</taxon>
        <taxon>asterids</taxon>
        <taxon>Ericales</taxon>
        <taxon>Theaceae</taxon>
        <taxon>Camellia</taxon>
    </lineage>
</organism>
<keyword evidence="2" id="KW-1185">Reference proteome</keyword>